<evidence type="ECO:0000313" key="13">
    <source>
        <dbReference type="Proteomes" id="UP000029120"/>
    </source>
</evidence>
<evidence type="ECO:0000256" key="6">
    <source>
        <dbReference type="ARBA" id="ARBA00022989"/>
    </source>
</evidence>
<feature type="transmembrane region" description="Helical" evidence="11">
    <location>
        <begin position="352"/>
        <end position="376"/>
    </location>
</feature>
<dbReference type="Gramene" id="KFK33930">
    <property type="protein sequence ID" value="KFK33930"/>
    <property type="gene ID" value="AALP_AA5G079600"/>
</dbReference>
<dbReference type="AlphaFoldDB" id="A0A087GVM8"/>
<keyword evidence="6 9" id="KW-1133">Transmembrane helix</keyword>
<proteinExistence type="inferred from homology"/>
<dbReference type="PANTHER" id="PTHR31942:SF89">
    <property type="entry name" value="MLO-LIKE PROTEIN 3"/>
    <property type="match status" value="1"/>
</dbReference>
<dbReference type="GO" id="GO:0005516">
    <property type="term" value="F:calmodulin binding"/>
    <property type="evidence" value="ECO:0007669"/>
    <property type="project" value="UniProtKB-KW"/>
</dbReference>
<evidence type="ECO:0000256" key="5">
    <source>
        <dbReference type="ARBA" id="ARBA00022860"/>
    </source>
</evidence>
<keyword evidence="5 9" id="KW-0112">Calmodulin-binding</keyword>
<keyword evidence="7 9" id="KW-0472">Membrane</keyword>
<feature type="transmembrane region" description="Helical" evidence="11">
    <location>
        <begin position="146"/>
        <end position="167"/>
    </location>
</feature>
<dbReference type="Pfam" id="PF03094">
    <property type="entry name" value="Mlo"/>
    <property type="match status" value="1"/>
</dbReference>
<dbReference type="PANTHER" id="PTHR31942">
    <property type="entry name" value="MLO-LIKE PROTEIN 1"/>
    <property type="match status" value="1"/>
</dbReference>
<feature type="region of interest" description="Disordered" evidence="10">
    <location>
        <begin position="453"/>
        <end position="487"/>
    </location>
</feature>
<feature type="transmembrane region" description="Helical" evidence="11">
    <location>
        <begin position="268"/>
        <end position="287"/>
    </location>
</feature>
<evidence type="ECO:0000313" key="12">
    <source>
        <dbReference type="EMBL" id="KFK33930.1"/>
    </source>
</evidence>
<dbReference type="Proteomes" id="UP000029120">
    <property type="component" value="Chromosome 5"/>
</dbReference>
<dbReference type="InterPro" id="IPR004326">
    <property type="entry name" value="Mlo"/>
</dbReference>
<dbReference type="OMA" id="AIMQIVY"/>
<keyword evidence="3 9" id="KW-0812">Transmembrane</keyword>
<evidence type="ECO:0000256" key="7">
    <source>
        <dbReference type="ARBA" id="ARBA00023136"/>
    </source>
</evidence>
<sequence length="487" mass="56665">MTGKEEISHSAEFGAVRSLQETPTWALATVCFSFIAVSIFIERLINLLSTKLKKNRKKSLLEAVEKLKSVLMVLGFMSLMLNVTEGEVSKICIPTKYANRMLPCRGTITLLDGEDDDDEDQEKNFFHHCSSKGKTSLISQEGLTQLSFFFFVLACMHILFNLATLLLGMAKMRKWKSWENETQTMDYLAANDPNRFRITRETTFARRHLSWTETSIQLWIKCFFRQFFNSVAKVDYLTLRHGFIYAHLSSNNSFNFQKYIQRSLHEDFITVVGISPFMWLTVVIFMLLDVRGWRVYLYMSFVPLIMVLVIGTKLEMIVVKMAVAIKEHNSVIRGSPLVEPNDKHFWFRHPRFLLTILHYTLFLNTFEVAFFVWITWKFGINSCYHENREIVITRLVLAVTVQALSSYITLPLYALVTQMGSSYKRTILKEPIKNVLMQWHGLVRDKRKERQTLETNNNSDIYNGDIDSGESPIQPETRDIDTKQIER</sequence>
<dbReference type="EMBL" id="CM002873">
    <property type="protein sequence ID" value="KFK33930.1"/>
    <property type="molecule type" value="Genomic_DNA"/>
</dbReference>
<keyword evidence="8 9" id="KW-0568">Pathogenesis-related protein</keyword>
<dbReference type="OrthoDB" id="1388414at2759"/>
<evidence type="ECO:0000256" key="3">
    <source>
        <dbReference type="ARBA" id="ARBA00022692"/>
    </source>
</evidence>
<feature type="transmembrane region" description="Helical" evidence="11">
    <location>
        <begin position="293"/>
        <end position="311"/>
    </location>
</feature>
<name>A0A087GVM8_ARAAL</name>
<feature type="compositionally biased region" description="Basic and acidic residues" evidence="10">
    <location>
        <begin position="476"/>
        <end position="487"/>
    </location>
</feature>
<evidence type="ECO:0000256" key="1">
    <source>
        <dbReference type="ARBA" id="ARBA00004141"/>
    </source>
</evidence>
<evidence type="ECO:0000256" key="2">
    <source>
        <dbReference type="ARBA" id="ARBA00006574"/>
    </source>
</evidence>
<feature type="transmembrane region" description="Helical" evidence="11">
    <location>
        <begin position="25"/>
        <end position="45"/>
    </location>
</feature>
<protein>
    <recommendedName>
        <fullName evidence="9">MLO-like protein</fullName>
    </recommendedName>
</protein>
<dbReference type="eggNOG" id="ENOG502QW1A">
    <property type="taxonomic scope" value="Eukaryota"/>
</dbReference>
<keyword evidence="13" id="KW-1185">Reference proteome</keyword>
<evidence type="ECO:0000256" key="4">
    <source>
        <dbReference type="ARBA" id="ARBA00022821"/>
    </source>
</evidence>
<reference evidence="13" key="1">
    <citation type="journal article" date="2015" name="Nat. Plants">
        <title>Genome expansion of Arabis alpina linked with retrotransposition and reduced symmetric DNA methylation.</title>
        <authorList>
            <person name="Willing E.M."/>
            <person name="Rawat V."/>
            <person name="Mandakova T."/>
            <person name="Maumus F."/>
            <person name="James G.V."/>
            <person name="Nordstroem K.J."/>
            <person name="Becker C."/>
            <person name="Warthmann N."/>
            <person name="Chica C."/>
            <person name="Szarzynska B."/>
            <person name="Zytnicki M."/>
            <person name="Albani M.C."/>
            <person name="Kiefer C."/>
            <person name="Bergonzi S."/>
            <person name="Castaings L."/>
            <person name="Mateos J.L."/>
            <person name="Berns M.C."/>
            <person name="Bujdoso N."/>
            <person name="Piofczyk T."/>
            <person name="de Lorenzo L."/>
            <person name="Barrero-Sicilia C."/>
            <person name="Mateos I."/>
            <person name="Piednoel M."/>
            <person name="Hagmann J."/>
            <person name="Chen-Min-Tao R."/>
            <person name="Iglesias-Fernandez R."/>
            <person name="Schuster S.C."/>
            <person name="Alonso-Blanco C."/>
            <person name="Roudier F."/>
            <person name="Carbonero P."/>
            <person name="Paz-Ares J."/>
            <person name="Davis S.J."/>
            <person name="Pecinka A."/>
            <person name="Quesneville H."/>
            <person name="Colot V."/>
            <person name="Lysak M.A."/>
            <person name="Weigel D."/>
            <person name="Coupland G."/>
            <person name="Schneeberger K."/>
        </authorList>
    </citation>
    <scope>NUCLEOTIDE SEQUENCE [LARGE SCALE GENOMIC DNA]</scope>
    <source>
        <strain evidence="13">cv. Pajares</strain>
    </source>
</reference>
<organism evidence="12 13">
    <name type="scientific">Arabis alpina</name>
    <name type="common">Alpine rock-cress</name>
    <dbReference type="NCBI Taxonomy" id="50452"/>
    <lineage>
        <taxon>Eukaryota</taxon>
        <taxon>Viridiplantae</taxon>
        <taxon>Streptophyta</taxon>
        <taxon>Embryophyta</taxon>
        <taxon>Tracheophyta</taxon>
        <taxon>Spermatophyta</taxon>
        <taxon>Magnoliopsida</taxon>
        <taxon>eudicotyledons</taxon>
        <taxon>Gunneridae</taxon>
        <taxon>Pentapetalae</taxon>
        <taxon>rosids</taxon>
        <taxon>malvids</taxon>
        <taxon>Brassicales</taxon>
        <taxon>Brassicaceae</taxon>
        <taxon>Arabideae</taxon>
        <taxon>Arabis</taxon>
    </lineage>
</organism>
<comment type="function">
    <text evidence="9">May be involved in modulation of pathogen defense and leaf cell death.</text>
</comment>
<dbReference type="GO" id="GO:0016020">
    <property type="term" value="C:membrane"/>
    <property type="evidence" value="ECO:0007669"/>
    <property type="project" value="UniProtKB-SubCell"/>
</dbReference>
<evidence type="ECO:0000256" key="8">
    <source>
        <dbReference type="ARBA" id="ARBA00023265"/>
    </source>
</evidence>
<gene>
    <name evidence="9" type="primary">MLO</name>
    <name evidence="12" type="ordered locus">AALP_Aa5g079600</name>
</gene>
<keyword evidence="4 9" id="KW-0611">Plant defense</keyword>
<evidence type="ECO:0000256" key="10">
    <source>
        <dbReference type="SAM" id="MobiDB-lite"/>
    </source>
</evidence>
<comment type="domain">
    <text evidence="9">The C-terminus contains a calmodulin-binding domain, which binds calmodulin in a calcium-dependent fashion.</text>
</comment>
<evidence type="ECO:0000256" key="11">
    <source>
        <dbReference type="SAM" id="Phobius"/>
    </source>
</evidence>
<dbReference type="GO" id="GO:0006952">
    <property type="term" value="P:defense response"/>
    <property type="evidence" value="ECO:0007669"/>
    <property type="project" value="UniProtKB-KW"/>
</dbReference>
<feature type="transmembrane region" description="Helical" evidence="11">
    <location>
        <begin position="396"/>
        <end position="416"/>
    </location>
</feature>
<comment type="similarity">
    <text evidence="2 9">Belongs to the MLO family.</text>
</comment>
<evidence type="ECO:0000256" key="9">
    <source>
        <dbReference type="RuleBase" id="RU280816"/>
    </source>
</evidence>
<comment type="subcellular location">
    <subcellularLocation>
        <location evidence="1 9">Membrane</location>
        <topology evidence="1 9">Multi-pass membrane protein</topology>
    </subcellularLocation>
</comment>
<accession>A0A087GVM8</accession>